<protein>
    <recommendedName>
        <fullName evidence="1">PRC-barrel domain-containing protein</fullName>
    </recommendedName>
</protein>
<proteinExistence type="predicted"/>
<dbReference type="EMBL" id="KF900561">
    <property type="protein sequence ID" value="AIE99357.1"/>
    <property type="molecule type" value="Genomic_DNA"/>
</dbReference>
<dbReference type="Gene3D" id="2.30.30.240">
    <property type="entry name" value="PRC-barrel domain"/>
    <property type="match status" value="1"/>
</dbReference>
<dbReference type="InterPro" id="IPR011033">
    <property type="entry name" value="PRC_barrel-like_sf"/>
</dbReference>
<evidence type="ECO:0000259" key="1">
    <source>
        <dbReference type="Pfam" id="PF05239"/>
    </source>
</evidence>
<dbReference type="SUPFAM" id="SSF50346">
    <property type="entry name" value="PRC-barrel domain"/>
    <property type="match status" value="1"/>
</dbReference>
<sequence>MPVTFGGEIVGLAVVDSHGDLLGSVKDLVIDLGTGAVVALLVQVETGIDIARLPWEEEGGLVRLAVEEVQRVGAQVHLER</sequence>
<name>A0A075GCH2_9EURY</name>
<accession>A0A075GCH2</accession>
<dbReference type="AlphaFoldDB" id="A0A075GCH2"/>
<dbReference type="InterPro" id="IPR027275">
    <property type="entry name" value="PRC-brl_dom"/>
</dbReference>
<evidence type="ECO:0000313" key="2">
    <source>
        <dbReference type="EMBL" id="AIE99357.1"/>
    </source>
</evidence>
<feature type="domain" description="PRC-barrel" evidence="1">
    <location>
        <begin position="6"/>
        <end position="56"/>
    </location>
</feature>
<dbReference type="Pfam" id="PF05239">
    <property type="entry name" value="PRC"/>
    <property type="match status" value="1"/>
</dbReference>
<reference evidence="2" key="1">
    <citation type="journal article" date="2014" name="Genome Biol. Evol.">
        <title>Pangenome evidence for extensive interdomain horizontal transfer affecting lineage core and shell genes in uncultured planktonic thaumarchaeota and euryarchaeota.</title>
        <authorList>
            <person name="Deschamps P."/>
            <person name="Zivanovic Y."/>
            <person name="Moreira D."/>
            <person name="Rodriguez-Valera F."/>
            <person name="Lopez-Garcia P."/>
        </authorList>
    </citation>
    <scope>NUCLEOTIDE SEQUENCE</scope>
</reference>
<organism evidence="2">
    <name type="scientific">uncultured marine group II/III euryarchaeote KM3_109_G01</name>
    <dbReference type="NCBI Taxonomy" id="1457850"/>
    <lineage>
        <taxon>Archaea</taxon>
        <taxon>Methanobacteriati</taxon>
        <taxon>Methanobacteriota</taxon>
        <taxon>environmental samples</taxon>
    </lineage>
</organism>